<keyword evidence="4" id="KW-0132">Cell division</keyword>
<dbReference type="AlphaFoldDB" id="A0A9P3PWV1"/>
<evidence type="ECO:0000256" key="3">
    <source>
        <dbReference type="ARBA" id="ARBA00022019"/>
    </source>
</evidence>
<protein>
    <recommendedName>
        <fullName evidence="3">Spindle assembly checkpoint component MAD1</fullName>
    </recommendedName>
</protein>
<feature type="coiled-coil region" evidence="8">
    <location>
        <begin position="555"/>
        <end position="582"/>
    </location>
</feature>
<dbReference type="Gene3D" id="3.30.457.60">
    <property type="match status" value="1"/>
</dbReference>
<comment type="caution">
    <text evidence="10">The sequence shown here is derived from an EMBL/GenBank/DDBJ whole genome shotgun (WGS) entry which is preliminary data.</text>
</comment>
<dbReference type="GO" id="GO:0051301">
    <property type="term" value="P:cell division"/>
    <property type="evidence" value="ECO:0007669"/>
    <property type="project" value="UniProtKB-KW"/>
</dbReference>
<evidence type="ECO:0000256" key="7">
    <source>
        <dbReference type="ARBA" id="ARBA00023306"/>
    </source>
</evidence>
<organism evidence="10 11">
    <name type="scientific">Lyophyllum shimeji</name>
    <name type="common">Hon-shimeji</name>
    <name type="synonym">Tricholoma shimeji</name>
    <dbReference type="NCBI Taxonomy" id="47721"/>
    <lineage>
        <taxon>Eukaryota</taxon>
        <taxon>Fungi</taxon>
        <taxon>Dikarya</taxon>
        <taxon>Basidiomycota</taxon>
        <taxon>Agaricomycotina</taxon>
        <taxon>Agaricomycetes</taxon>
        <taxon>Agaricomycetidae</taxon>
        <taxon>Agaricales</taxon>
        <taxon>Tricholomatineae</taxon>
        <taxon>Lyophyllaceae</taxon>
        <taxon>Lyophyllum</taxon>
    </lineage>
</organism>
<keyword evidence="6" id="KW-0539">Nucleus</keyword>
<evidence type="ECO:0000256" key="5">
    <source>
        <dbReference type="ARBA" id="ARBA00022776"/>
    </source>
</evidence>
<dbReference type="Proteomes" id="UP001063166">
    <property type="component" value="Unassembled WGS sequence"/>
</dbReference>
<evidence type="ECO:0000256" key="8">
    <source>
        <dbReference type="SAM" id="Coils"/>
    </source>
</evidence>
<evidence type="ECO:0000256" key="1">
    <source>
        <dbReference type="ARBA" id="ARBA00004123"/>
    </source>
</evidence>
<feature type="coiled-coil region" evidence="8">
    <location>
        <begin position="433"/>
        <end position="523"/>
    </location>
</feature>
<accession>A0A9P3PWV1</accession>
<keyword evidence="8" id="KW-0175">Coiled coil</keyword>
<dbReference type="EMBL" id="BRPK01000012">
    <property type="protein sequence ID" value="GLB43068.1"/>
    <property type="molecule type" value="Genomic_DNA"/>
</dbReference>
<dbReference type="Pfam" id="PF05557">
    <property type="entry name" value="MAD"/>
    <property type="match status" value="1"/>
</dbReference>
<name>A0A9P3PWV1_LYOSH</name>
<keyword evidence="11" id="KW-1185">Reference proteome</keyword>
<feature type="region of interest" description="Disordered" evidence="9">
    <location>
        <begin position="1"/>
        <end position="22"/>
    </location>
</feature>
<dbReference type="PANTHER" id="PTHR23168:SF0">
    <property type="entry name" value="MITOTIC SPINDLE ASSEMBLY CHECKPOINT PROTEIN MAD1"/>
    <property type="match status" value="1"/>
</dbReference>
<proteinExistence type="inferred from homology"/>
<dbReference type="InterPro" id="IPR008672">
    <property type="entry name" value="Mad1"/>
</dbReference>
<comment type="similarity">
    <text evidence="2">Belongs to the MAD1 family.</text>
</comment>
<comment type="subcellular location">
    <subcellularLocation>
        <location evidence="1">Nucleus</location>
    </subcellularLocation>
</comment>
<feature type="region of interest" description="Disordered" evidence="9">
    <location>
        <begin position="297"/>
        <end position="318"/>
    </location>
</feature>
<dbReference type="GO" id="GO:0007094">
    <property type="term" value="P:mitotic spindle assembly checkpoint signaling"/>
    <property type="evidence" value="ECO:0007669"/>
    <property type="project" value="InterPro"/>
</dbReference>
<dbReference type="GO" id="GO:0005635">
    <property type="term" value="C:nuclear envelope"/>
    <property type="evidence" value="ECO:0007669"/>
    <property type="project" value="TreeGrafter"/>
</dbReference>
<dbReference type="GO" id="GO:0072686">
    <property type="term" value="C:mitotic spindle"/>
    <property type="evidence" value="ECO:0007669"/>
    <property type="project" value="TreeGrafter"/>
</dbReference>
<evidence type="ECO:0000256" key="9">
    <source>
        <dbReference type="SAM" id="MobiDB-lite"/>
    </source>
</evidence>
<feature type="compositionally biased region" description="Polar residues" evidence="9">
    <location>
        <begin position="9"/>
        <end position="22"/>
    </location>
</feature>
<reference evidence="10" key="1">
    <citation type="submission" date="2022-07" db="EMBL/GenBank/DDBJ databases">
        <title>The genome of Lyophyllum shimeji provides insight into the initial evolution of ectomycorrhizal fungal genome.</title>
        <authorList>
            <person name="Kobayashi Y."/>
            <person name="Shibata T."/>
            <person name="Hirakawa H."/>
            <person name="Shigenobu S."/>
            <person name="Nishiyama T."/>
            <person name="Yamada A."/>
            <person name="Hasebe M."/>
            <person name="Kawaguchi M."/>
        </authorList>
    </citation>
    <scope>NUCLEOTIDE SEQUENCE</scope>
    <source>
        <strain evidence="10">AT787</strain>
    </source>
</reference>
<feature type="coiled-coil region" evidence="8">
    <location>
        <begin position="355"/>
        <end position="382"/>
    </location>
</feature>
<keyword evidence="7" id="KW-0131">Cell cycle</keyword>
<dbReference type="PANTHER" id="PTHR23168">
    <property type="entry name" value="MITOTIC SPINDLE ASSEMBLY CHECKPOINT PROTEIN MAD1 MITOTIC ARREST DEFICIENT-LIKE PROTEIN 1"/>
    <property type="match status" value="1"/>
</dbReference>
<sequence length="735" mass="81223">MTDGDHRSSTPSSSRAGFLSRSTAGKRDLLAAELEHDPQVASAKRAHRTQTQVFTSSVAHASLERQIVALKTAKIELETKLRERDSTIERLERDRRWLADREKAEREEKERERAECENEKAKFAADLRTLRTSLSALQAEHEDLEERHSALKRSSESTIGTQGRQLTALQHRTVSLEDELSEARTMLNERIAALAEVQAQLEELGEAHGEQRGKAGVDDDMALVQEELHRQTAYMRQLEGENARLRGEVGRLKERGASIAVLQEEKRALETRLGAMDGLRERVVKLEAELARSQSQAAAAAAAAPPPSQATPHTPPPIAQTQALASLRLAHAQLLSEHGATQAALRALEARLPDLDAAQARISALESERGVLEQRAQRAGERVRLAEGEVTGLKALLASYAAEARAARDVTPDPATATAADVHREAEVQAQRVVQLEGLLGQYKAANEQLAAELDALGADARALLASGAEGTGKGKGMGRTREALMEEVARAKERVREVEEQLKAAETQTAAHLEQIDNLEQTLFELKGEMAGGRHVPPGVRVLEMRDNPARAWVDLREAAMERLRSENEALMKRLREVEAVAPGPREGQAMEEGREELVPRASWELVNREKMELEEVVKQKEKRLLRLKQVYNAKGAEFRDAIASILGVKLVFVPNGQVRVTSVYDLCASFVFQPAPQNGQQMRMQLVAQGDGGPQDLPEMMRFWIEKEQCLPGFMASVTLECYENAKREGRVP</sequence>
<evidence type="ECO:0000256" key="4">
    <source>
        <dbReference type="ARBA" id="ARBA00022618"/>
    </source>
</evidence>
<evidence type="ECO:0000256" key="6">
    <source>
        <dbReference type="ARBA" id="ARBA00023242"/>
    </source>
</evidence>
<evidence type="ECO:0000313" key="10">
    <source>
        <dbReference type="EMBL" id="GLB43068.1"/>
    </source>
</evidence>
<dbReference type="Gene3D" id="6.10.250.90">
    <property type="match status" value="1"/>
</dbReference>
<evidence type="ECO:0000256" key="2">
    <source>
        <dbReference type="ARBA" id="ARBA00008029"/>
    </source>
</evidence>
<dbReference type="GO" id="GO:0000776">
    <property type="term" value="C:kinetochore"/>
    <property type="evidence" value="ECO:0007669"/>
    <property type="project" value="TreeGrafter"/>
</dbReference>
<gene>
    <name evidence="10" type="primary">MAD1</name>
    <name evidence="10" type="ORF">LshimejAT787_1205170</name>
</gene>
<feature type="coiled-coil region" evidence="8">
    <location>
        <begin position="60"/>
        <end position="154"/>
    </location>
</feature>
<evidence type="ECO:0000313" key="11">
    <source>
        <dbReference type="Proteomes" id="UP001063166"/>
    </source>
</evidence>
<dbReference type="OrthoDB" id="331602at2759"/>
<dbReference type="SUPFAM" id="SSF75704">
    <property type="entry name" value="Mitotic arrest deficient-like 1, Mad1"/>
    <property type="match status" value="1"/>
</dbReference>
<feature type="compositionally biased region" description="Pro residues" evidence="9">
    <location>
        <begin position="304"/>
        <end position="318"/>
    </location>
</feature>
<keyword evidence="5" id="KW-0498">Mitosis</keyword>
<dbReference type="GO" id="GO:0051315">
    <property type="term" value="P:attachment of mitotic spindle microtubules to kinetochore"/>
    <property type="evidence" value="ECO:0007669"/>
    <property type="project" value="TreeGrafter"/>
</dbReference>